<keyword evidence="8" id="KW-0698">rRNA processing</keyword>
<gene>
    <name evidence="8 11" type="primary">rnc</name>
    <name evidence="11" type="ORF">WG616_03170</name>
</gene>
<keyword evidence="8" id="KW-0963">Cytoplasm</keyword>
<dbReference type="Gene3D" id="3.30.160.20">
    <property type="match status" value="1"/>
</dbReference>
<feature type="binding site" evidence="8">
    <location>
        <position position="129"/>
    </location>
    <ligand>
        <name>Mg(2+)</name>
        <dbReference type="ChEBI" id="CHEBI:18420"/>
    </ligand>
</feature>
<dbReference type="Gene3D" id="1.10.1520.10">
    <property type="entry name" value="Ribonuclease III domain"/>
    <property type="match status" value="1"/>
</dbReference>
<evidence type="ECO:0000256" key="7">
    <source>
        <dbReference type="ARBA" id="ARBA00022884"/>
    </source>
</evidence>
<comment type="subunit">
    <text evidence="8">Homodimer.</text>
</comment>
<reference evidence="11" key="1">
    <citation type="submission" date="2024-03" db="EMBL/GenBank/DDBJ databases">
        <title>Complete genome sequence of Mycoplasma gypis type strain B1/T1.</title>
        <authorList>
            <person name="Spergser J."/>
        </authorList>
    </citation>
    <scope>NUCLEOTIDE SEQUENCE [LARGE SCALE GENOMIC DNA]</scope>
    <source>
        <strain evidence="11">B1/T1</strain>
    </source>
</reference>
<feature type="domain" description="RNase III" evidence="10">
    <location>
        <begin position="12"/>
        <end position="140"/>
    </location>
</feature>
<dbReference type="PANTHER" id="PTHR11207:SF0">
    <property type="entry name" value="RIBONUCLEASE 3"/>
    <property type="match status" value="1"/>
</dbReference>
<dbReference type="InterPro" id="IPR036389">
    <property type="entry name" value="RNase_III_sf"/>
</dbReference>
<evidence type="ECO:0000259" key="10">
    <source>
        <dbReference type="PROSITE" id="PS50142"/>
    </source>
</evidence>
<dbReference type="InterPro" id="IPR011907">
    <property type="entry name" value="RNase_III"/>
</dbReference>
<dbReference type="CDD" id="cd10845">
    <property type="entry name" value="DSRM_RNAse_III_family"/>
    <property type="match status" value="1"/>
</dbReference>
<feature type="binding site" evidence="8">
    <location>
        <position position="55"/>
    </location>
    <ligand>
        <name>Mg(2+)</name>
        <dbReference type="ChEBI" id="CHEBI:18420"/>
    </ligand>
</feature>
<keyword evidence="5 8" id="KW-0255">Endonuclease</keyword>
<keyword evidence="7 8" id="KW-0694">RNA-binding</keyword>
<evidence type="ECO:0000256" key="8">
    <source>
        <dbReference type="HAMAP-Rule" id="MF_00104"/>
    </source>
</evidence>
<dbReference type="Proteomes" id="UP001460679">
    <property type="component" value="Chromosome"/>
</dbReference>
<keyword evidence="8" id="KW-0819">tRNA processing</keyword>
<dbReference type="GO" id="GO:0004525">
    <property type="term" value="F:ribonuclease III activity"/>
    <property type="evidence" value="ECO:0007669"/>
    <property type="project" value="UniProtKB-EC"/>
</dbReference>
<evidence type="ECO:0000313" key="12">
    <source>
        <dbReference type="Proteomes" id="UP001460679"/>
    </source>
</evidence>
<comment type="cofactor">
    <cofactor evidence="8">
        <name>Mg(2+)</name>
        <dbReference type="ChEBI" id="CHEBI:18420"/>
    </cofactor>
</comment>
<keyword evidence="12" id="KW-1185">Reference proteome</keyword>
<dbReference type="HAMAP" id="MF_00104">
    <property type="entry name" value="RNase_III"/>
    <property type="match status" value="1"/>
</dbReference>
<feature type="domain" description="DRBM" evidence="9">
    <location>
        <begin position="166"/>
        <end position="230"/>
    </location>
</feature>
<keyword evidence="8" id="KW-0460">Magnesium</keyword>
<dbReference type="SUPFAM" id="SSF69065">
    <property type="entry name" value="RNase III domain-like"/>
    <property type="match status" value="1"/>
</dbReference>
<evidence type="ECO:0000256" key="2">
    <source>
        <dbReference type="ARBA" id="ARBA00010183"/>
    </source>
</evidence>
<evidence type="ECO:0000256" key="3">
    <source>
        <dbReference type="ARBA" id="ARBA00022664"/>
    </source>
</evidence>
<sequence>MTNLKDFNVANLEKLLNKFNLDLKEVKDIKTFVNSLTHSTYGNENKGQVSYEYLEFLGDAILQFKVTEYMFKKYSRLSEGKATTLRSQAVRTENLAKISQDLALFSLLRVSKGATTLSESAKVQADLFESFIAAIYLEFGLESVEQILKTTVYPKVDENVSTENKDSKSLFQEYMQSAERTIHYETVMQENGGFSAKVYCNNKVFGKGIGKNKKEAEEDAAKNALENLGV</sequence>
<feature type="active site" evidence="8">
    <location>
        <position position="129"/>
    </location>
</feature>
<feature type="active site" evidence="8">
    <location>
        <position position="59"/>
    </location>
</feature>
<comment type="function">
    <text evidence="8">Digests double-stranded RNA. Involved in the processing of primary rRNA transcript to yield the immediate precursors to the large and small rRNAs (23S and 16S). Processes some mRNAs, and tRNAs when they are encoded in the rRNA operon. Processes pre-crRNA and tracrRNA of type II CRISPR loci if present in the organism.</text>
</comment>
<evidence type="ECO:0000256" key="5">
    <source>
        <dbReference type="ARBA" id="ARBA00022759"/>
    </source>
</evidence>
<keyword evidence="6 8" id="KW-0378">Hydrolase</keyword>
<comment type="similarity">
    <text evidence="2">Belongs to the ribonuclease III family.</text>
</comment>
<comment type="catalytic activity">
    <reaction evidence="1 8">
        <text>Endonucleolytic cleavage to 5'-phosphomonoester.</text>
        <dbReference type="EC" id="3.1.26.3"/>
    </reaction>
</comment>
<name>A0ABZ2RQE3_9BACT</name>
<dbReference type="Pfam" id="PF00035">
    <property type="entry name" value="dsrm"/>
    <property type="match status" value="1"/>
</dbReference>
<evidence type="ECO:0000259" key="9">
    <source>
        <dbReference type="PROSITE" id="PS50137"/>
    </source>
</evidence>
<dbReference type="PANTHER" id="PTHR11207">
    <property type="entry name" value="RIBONUCLEASE III"/>
    <property type="match status" value="1"/>
</dbReference>
<dbReference type="EC" id="3.1.26.3" evidence="8"/>
<dbReference type="RefSeq" id="WP_338867378.1">
    <property type="nucleotide sequence ID" value="NZ_CP148066.1"/>
</dbReference>
<dbReference type="SUPFAM" id="SSF54768">
    <property type="entry name" value="dsRNA-binding domain-like"/>
    <property type="match status" value="1"/>
</dbReference>
<dbReference type="Pfam" id="PF14622">
    <property type="entry name" value="Ribonucleas_3_3"/>
    <property type="match status" value="1"/>
</dbReference>
<dbReference type="SMART" id="SM00535">
    <property type="entry name" value="RIBOc"/>
    <property type="match status" value="1"/>
</dbReference>
<dbReference type="EMBL" id="CP148066">
    <property type="protein sequence ID" value="WXL28338.1"/>
    <property type="molecule type" value="Genomic_DNA"/>
</dbReference>
<evidence type="ECO:0000256" key="6">
    <source>
        <dbReference type="ARBA" id="ARBA00022801"/>
    </source>
</evidence>
<dbReference type="CDD" id="cd00593">
    <property type="entry name" value="RIBOc"/>
    <property type="match status" value="1"/>
</dbReference>
<keyword evidence="4 8" id="KW-0540">Nuclease</keyword>
<proteinExistence type="inferred from homology"/>
<keyword evidence="8" id="KW-0699">rRNA-binding</keyword>
<dbReference type="PROSITE" id="PS50142">
    <property type="entry name" value="RNASE_3_2"/>
    <property type="match status" value="1"/>
</dbReference>
<evidence type="ECO:0000256" key="4">
    <source>
        <dbReference type="ARBA" id="ARBA00022722"/>
    </source>
</evidence>
<protein>
    <recommendedName>
        <fullName evidence="8">Ribonuclease 3</fullName>
        <ecNumber evidence="8">3.1.26.3</ecNumber>
    </recommendedName>
    <alternativeName>
        <fullName evidence="8">Ribonuclease III</fullName>
        <shortName evidence="8">RNase III</shortName>
    </alternativeName>
</protein>
<dbReference type="InterPro" id="IPR000999">
    <property type="entry name" value="RNase_III_dom"/>
</dbReference>
<feature type="binding site" evidence="8">
    <location>
        <position position="126"/>
    </location>
    <ligand>
        <name>Mg(2+)</name>
        <dbReference type="ChEBI" id="CHEBI:18420"/>
    </ligand>
</feature>
<dbReference type="InterPro" id="IPR014720">
    <property type="entry name" value="dsRBD_dom"/>
</dbReference>
<evidence type="ECO:0000256" key="1">
    <source>
        <dbReference type="ARBA" id="ARBA00000109"/>
    </source>
</evidence>
<dbReference type="SMART" id="SM00358">
    <property type="entry name" value="DSRM"/>
    <property type="match status" value="1"/>
</dbReference>
<dbReference type="NCBIfam" id="TIGR02191">
    <property type="entry name" value="RNaseIII"/>
    <property type="match status" value="1"/>
</dbReference>
<dbReference type="PROSITE" id="PS50137">
    <property type="entry name" value="DS_RBD"/>
    <property type="match status" value="1"/>
</dbReference>
<comment type="subcellular location">
    <subcellularLocation>
        <location evidence="8">Cytoplasm</location>
    </subcellularLocation>
</comment>
<organism evidence="11 12">
    <name type="scientific">[Mycoplasma] gypis</name>
    <dbReference type="NCBI Taxonomy" id="92404"/>
    <lineage>
        <taxon>Bacteria</taxon>
        <taxon>Bacillati</taxon>
        <taxon>Mycoplasmatota</taxon>
        <taxon>Mycoplasmoidales</taxon>
        <taxon>Metamycoplasmataceae</taxon>
        <taxon>Metamycoplasma</taxon>
    </lineage>
</organism>
<evidence type="ECO:0000313" key="11">
    <source>
        <dbReference type="EMBL" id="WXL28338.1"/>
    </source>
</evidence>
<accession>A0ABZ2RQE3</accession>
<keyword evidence="8" id="KW-0479">Metal-binding</keyword>
<keyword evidence="3 8" id="KW-0507">mRNA processing</keyword>